<feature type="transmembrane region" description="Helical" evidence="7">
    <location>
        <begin position="37"/>
        <end position="56"/>
    </location>
</feature>
<accession>A0A7K0DS95</accession>
<dbReference type="PANTHER" id="PTHR30569">
    <property type="entry name" value="CYTOSINE TRANSPORTER CODB"/>
    <property type="match status" value="1"/>
</dbReference>
<evidence type="ECO:0000313" key="9">
    <source>
        <dbReference type="Proteomes" id="UP000431401"/>
    </source>
</evidence>
<feature type="transmembrane region" description="Helical" evidence="7">
    <location>
        <begin position="426"/>
        <end position="448"/>
    </location>
</feature>
<feature type="transmembrane region" description="Helical" evidence="7">
    <location>
        <begin position="109"/>
        <end position="127"/>
    </location>
</feature>
<dbReference type="PANTHER" id="PTHR30569:SF0">
    <property type="entry name" value="CYTOSINE PERMEASE"/>
    <property type="match status" value="1"/>
</dbReference>
<sequence length="459" mass="48474">MTPAMTMTSGERSAAEAPLTLTTQPPRSLSFGDQTAFWANLGVTLIGFTAALYVLHPTGHPQLPLLGALLATAAGTVIGAAMVAAAGAVGERTGAPAMANFRGLFGTRLSYLPTVANIVQCVGWGVYELTVIAGGVQALTHHRLPHAPVIVAAGVLCTVMAIWPLRILRLLRKYVTVAVAVAMLYFTVRLLHRPLPAVPDTSWSGFFPAVDTALAVAVSFVPLAADYTRHARSARAASGATLLGFSVAQTWCYLLGIVALIQVGGDGDRIFDTFLGVGAGWLFFAVLVLRESDQSFANVYSTAMSIQNLLPRVDRRILAAAVGVLATALALGVHDFTGFANFLLLIGSVFVPLAAVLVVDFFLGRGRAAGAGHGWDLSERAPARPVMLVPWLLGFVVYQLCNPGSVDGWARWWGHAQDALGVHPGWWSSASLLSFLTAALITGIIVLFERRRGRAAAVA</sequence>
<feature type="transmembrane region" description="Helical" evidence="7">
    <location>
        <begin position="385"/>
        <end position="406"/>
    </location>
</feature>
<feature type="region of interest" description="Disordered" evidence="6">
    <location>
        <begin position="1"/>
        <end position="26"/>
    </location>
</feature>
<keyword evidence="5 7" id="KW-0472">Membrane</keyword>
<dbReference type="InterPro" id="IPR001248">
    <property type="entry name" value="Pur-cyt_permease"/>
</dbReference>
<organism evidence="8 9">
    <name type="scientific">Nocardia aurantia</name>
    <dbReference type="NCBI Taxonomy" id="2585199"/>
    <lineage>
        <taxon>Bacteria</taxon>
        <taxon>Bacillati</taxon>
        <taxon>Actinomycetota</taxon>
        <taxon>Actinomycetes</taxon>
        <taxon>Mycobacteriales</taxon>
        <taxon>Nocardiaceae</taxon>
        <taxon>Nocardia</taxon>
    </lineage>
</organism>
<comment type="similarity">
    <text evidence="2">Belongs to the purine-cytosine permease (2.A.39) family.</text>
</comment>
<dbReference type="Pfam" id="PF02133">
    <property type="entry name" value="Transp_cyt_pur"/>
    <property type="match status" value="1"/>
</dbReference>
<dbReference type="Proteomes" id="UP000431401">
    <property type="component" value="Unassembled WGS sequence"/>
</dbReference>
<evidence type="ECO:0000256" key="4">
    <source>
        <dbReference type="ARBA" id="ARBA00022989"/>
    </source>
</evidence>
<evidence type="ECO:0000256" key="2">
    <source>
        <dbReference type="ARBA" id="ARBA00008974"/>
    </source>
</evidence>
<protein>
    <recommendedName>
        <fullName evidence="10">Allantoin permease</fullName>
    </recommendedName>
</protein>
<feature type="transmembrane region" description="Helical" evidence="7">
    <location>
        <begin position="68"/>
        <end position="89"/>
    </location>
</feature>
<comment type="caution">
    <text evidence="8">The sequence shown here is derived from an EMBL/GenBank/DDBJ whole genome shotgun (WGS) entry which is preliminary data.</text>
</comment>
<name>A0A7K0DS95_9NOCA</name>
<feature type="transmembrane region" description="Helical" evidence="7">
    <location>
        <begin position="203"/>
        <end position="225"/>
    </location>
</feature>
<gene>
    <name evidence="8" type="ORF">NRB56_40520</name>
</gene>
<dbReference type="Gene3D" id="1.10.4160.10">
    <property type="entry name" value="Hydantoin permease"/>
    <property type="match status" value="1"/>
</dbReference>
<feature type="compositionally biased region" description="Polar residues" evidence="6">
    <location>
        <begin position="1"/>
        <end position="11"/>
    </location>
</feature>
<dbReference type="GO" id="GO:0005886">
    <property type="term" value="C:plasma membrane"/>
    <property type="evidence" value="ECO:0007669"/>
    <property type="project" value="TreeGrafter"/>
</dbReference>
<feature type="transmembrane region" description="Helical" evidence="7">
    <location>
        <begin position="270"/>
        <end position="289"/>
    </location>
</feature>
<evidence type="ECO:0000256" key="3">
    <source>
        <dbReference type="ARBA" id="ARBA00022692"/>
    </source>
</evidence>
<feature type="transmembrane region" description="Helical" evidence="7">
    <location>
        <begin position="147"/>
        <end position="167"/>
    </location>
</feature>
<evidence type="ECO:0000256" key="1">
    <source>
        <dbReference type="ARBA" id="ARBA00004141"/>
    </source>
</evidence>
<feature type="transmembrane region" description="Helical" evidence="7">
    <location>
        <begin position="342"/>
        <end position="364"/>
    </location>
</feature>
<evidence type="ECO:0000256" key="5">
    <source>
        <dbReference type="ARBA" id="ARBA00023136"/>
    </source>
</evidence>
<comment type="subcellular location">
    <subcellularLocation>
        <location evidence="1">Membrane</location>
        <topology evidence="1">Multi-pass membrane protein</topology>
    </subcellularLocation>
</comment>
<evidence type="ECO:0000256" key="6">
    <source>
        <dbReference type="SAM" id="MobiDB-lite"/>
    </source>
</evidence>
<evidence type="ECO:0008006" key="10">
    <source>
        <dbReference type="Google" id="ProtNLM"/>
    </source>
</evidence>
<dbReference type="GO" id="GO:0015209">
    <property type="term" value="F:cytosine transmembrane transporter activity"/>
    <property type="evidence" value="ECO:0007669"/>
    <property type="project" value="InterPro"/>
</dbReference>
<evidence type="ECO:0000313" key="8">
    <source>
        <dbReference type="EMBL" id="MQY28468.1"/>
    </source>
</evidence>
<feature type="transmembrane region" description="Helical" evidence="7">
    <location>
        <begin position="237"/>
        <end position="264"/>
    </location>
</feature>
<keyword evidence="4 7" id="KW-1133">Transmembrane helix</keyword>
<dbReference type="AlphaFoldDB" id="A0A7K0DS95"/>
<keyword evidence="9" id="KW-1185">Reference proteome</keyword>
<feature type="transmembrane region" description="Helical" evidence="7">
    <location>
        <begin position="174"/>
        <end position="191"/>
    </location>
</feature>
<feature type="transmembrane region" description="Helical" evidence="7">
    <location>
        <begin position="317"/>
        <end position="336"/>
    </location>
</feature>
<keyword evidence="3 7" id="KW-0812">Transmembrane</keyword>
<reference evidence="8 9" key="1">
    <citation type="submission" date="2019-10" db="EMBL/GenBank/DDBJ databases">
        <title>Nocardia macrotermitis sp. nov. and Nocardia aurantia sp. nov., isolated from the gut of fungus growing-termite Macrotermes natalensis.</title>
        <authorList>
            <person name="Benndorf R."/>
            <person name="Schwitalla J."/>
            <person name="Martin K."/>
            <person name="De Beer W."/>
            <person name="Kaster A.-K."/>
            <person name="Vollmers J."/>
            <person name="Poulsen M."/>
            <person name="Beemelmanns C."/>
        </authorList>
    </citation>
    <scope>NUCLEOTIDE SEQUENCE [LARGE SCALE GENOMIC DNA]</scope>
    <source>
        <strain evidence="8 9">RB56</strain>
    </source>
</reference>
<dbReference type="EMBL" id="WEGI01000009">
    <property type="protein sequence ID" value="MQY28468.1"/>
    <property type="molecule type" value="Genomic_DNA"/>
</dbReference>
<evidence type="ECO:0000256" key="7">
    <source>
        <dbReference type="SAM" id="Phobius"/>
    </source>
</evidence>
<proteinExistence type="inferred from homology"/>
<dbReference type="InterPro" id="IPR030191">
    <property type="entry name" value="CodB"/>
</dbReference>